<dbReference type="SUPFAM" id="SSF56112">
    <property type="entry name" value="Protein kinase-like (PK-like)"/>
    <property type="match status" value="1"/>
</dbReference>
<feature type="domain" description="Protein kinase" evidence="2">
    <location>
        <begin position="22"/>
        <end position="315"/>
    </location>
</feature>
<name>A0A0K0FC36_STRVS</name>
<dbReference type="AlphaFoldDB" id="A0A0K0FC36"/>
<evidence type="ECO:0000313" key="4">
    <source>
        <dbReference type="WBParaSite" id="SVE_0640000.1"/>
    </source>
</evidence>
<reference evidence="4" key="2">
    <citation type="submission" date="2015-08" db="UniProtKB">
        <authorList>
            <consortium name="WormBaseParasite"/>
        </authorList>
    </citation>
    <scope>IDENTIFICATION</scope>
</reference>
<dbReference type="Proteomes" id="UP000035680">
    <property type="component" value="Unassembled WGS sequence"/>
</dbReference>
<keyword evidence="3" id="KW-1185">Reference proteome</keyword>
<proteinExistence type="predicted"/>
<dbReference type="InterPro" id="IPR050235">
    <property type="entry name" value="CK1_Ser-Thr_kinase"/>
</dbReference>
<dbReference type="PROSITE" id="PS50011">
    <property type="entry name" value="PROTEIN_KINASE_DOM"/>
    <property type="match status" value="1"/>
</dbReference>
<evidence type="ECO:0000256" key="1">
    <source>
        <dbReference type="ARBA" id="ARBA00012513"/>
    </source>
</evidence>
<accession>A0A0K0FC36</accession>
<dbReference type="InterPro" id="IPR011009">
    <property type="entry name" value="Kinase-like_dom_sf"/>
</dbReference>
<dbReference type="Gene3D" id="1.10.510.10">
    <property type="entry name" value="Transferase(Phosphotransferase) domain 1"/>
    <property type="match status" value="1"/>
</dbReference>
<dbReference type="InterPro" id="IPR000719">
    <property type="entry name" value="Prot_kinase_dom"/>
</dbReference>
<dbReference type="SMART" id="SM00220">
    <property type="entry name" value="S_TKc"/>
    <property type="match status" value="1"/>
</dbReference>
<dbReference type="PROSITE" id="PS00108">
    <property type="entry name" value="PROTEIN_KINASE_ST"/>
    <property type="match status" value="1"/>
</dbReference>
<dbReference type="STRING" id="75913.A0A0K0FC36"/>
<dbReference type="InterPro" id="IPR008271">
    <property type="entry name" value="Ser/Thr_kinase_AS"/>
</dbReference>
<sequence>MPRPKRIPLIKNTSISCNGNTYKIEKILGFGGCGDVYSVVDEKGDYYAMKTELYDKIYHKKLEKFLKKGSINDQNCPAPNFTERLPLENKILKELCKKEETNDHFTIIVGDGIFKNYRFMIMEMVGPSLDDLRKKYGVNNCLSISTTIRLAWQCLEGIKYLHQIGFIHRDIKPHNYTCGRGKYKDTVYLLDFGIAKRYKGKSFKEEPPEKTMFIGTVRYASRNSHKLLKQLPYDDVEAWCYSIVEIMDHTTLKWRREKSSSRVYNMKREFFMANRRGPDFNKIIPVKFNQCLDLIDYHRENQIQEFKYYKIHIILREIIDEAGFNVYDPFEWEKSEK</sequence>
<evidence type="ECO:0000259" key="2">
    <source>
        <dbReference type="PROSITE" id="PS50011"/>
    </source>
</evidence>
<dbReference type="PANTHER" id="PTHR11909">
    <property type="entry name" value="CASEIN KINASE-RELATED"/>
    <property type="match status" value="1"/>
</dbReference>
<protein>
    <recommendedName>
        <fullName evidence="1">non-specific serine/threonine protein kinase</fullName>
        <ecNumber evidence="1">2.7.11.1</ecNumber>
    </recommendedName>
</protein>
<evidence type="ECO:0000313" key="3">
    <source>
        <dbReference type="Proteomes" id="UP000035680"/>
    </source>
</evidence>
<organism evidence="3 4">
    <name type="scientific">Strongyloides venezuelensis</name>
    <name type="common">Threadworm</name>
    <dbReference type="NCBI Taxonomy" id="75913"/>
    <lineage>
        <taxon>Eukaryota</taxon>
        <taxon>Metazoa</taxon>
        <taxon>Ecdysozoa</taxon>
        <taxon>Nematoda</taxon>
        <taxon>Chromadorea</taxon>
        <taxon>Rhabditida</taxon>
        <taxon>Tylenchina</taxon>
        <taxon>Panagrolaimomorpha</taxon>
        <taxon>Strongyloidoidea</taxon>
        <taxon>Strongyloididae</taxon>
        <taxon>Strongyloides</taxon>
    </lineage>
</organism>
<dbReference type="WBParaSite" id="SVE_0640000.1">
    <property type="protein sequence ID" value="SVE_0640000.1"/>
    <property type="gene ID" value="SVE_0640000"/>
</dbReference>
<reference evidence="3" key="1">
    <citation type="submission" date="2014-07" db="EMBL/GenBank/DDBJ databases">
        <authorList>
            <person name="Martin A.A"/>
            <person name="De Silva N."/>
        </authorList>
    </citation>
    <scope>NUCLEOTIDE SEQUENCE</scope>
</reference>
<dbReference type="GO" id="GO:0004674">
    <property type="term" value="F:protein serine/threonine kinase activity"/>
    <property type="evidence" value="ECO:0007669"/>
    <property type="project" value="UniProtKB-EC"/>
</dbReference>
<dbReference type="Pfam" id="PF00069">
    <property type="entry name" value="Pkinase"/>
    <property type="match status" value="1"/>
</dbReference>
<dbReference type="EC" id="2.7.11.1" evidence="1"/>
<dbReference type="GO" id="GO:0005524">
    <property type="term" value="F:ATP binding"/>
    <property type="evidence" value="ECO:0007669"/>
    <property type="project" value="InterPro"/>
</dbReference>